<evidence type="ECO:0000313" key="3">
    <source>
        <dbReference type="EMBL" id="PWA77556.1"/>
    </source>
</evidence>
<accession>A0A2U1NVM1</accession>
<gene>
    <name evidence="3" type="ORF">CTI12_AA221400</name>
</gene>
<keyword evidence="4" id="KW-1185">Reference proteome</keyword>
<keyword evidence="2" id="KW-0812">Transmembrane</keyword>
<feature type="compositionally biased region" description="Basic residues" evidence="1">
    <location>
        <begin position="204"/>
        <end position="216"/>
    </location>
</feature>
<name>A0A2U1NVM1_ARTAN</name>
<evidence type="ECO:0000256" key="2">
    <source>
        <dbReference type="SAM" id="Phobius"/>
    </source>
</evidence>
<reference evidence="3 4" key="1">
    <citation type="journal article" date="2018" name="Mol. Plant">
        <title>The genome of Artemisia annua provides insight into the evolution of Asteraceae family and artemisinin biosynthesis.</title>
        <authorList>
            <person name="Shen Q."/>
            <person name="Zhang L."/>
            <person name="Liao Z."/>
            <person name="Wang S."/>
            <person name="Yan T."/>
            <person name="Shi P."/>
            <person name="Liu M."/>
            <person name="Fu X."/>
            <person name="Pan Q."/>
            <person name="Wang Y."/>
            <person name="Lv Z."/>
            <person name="Lu X."/>
            <person name="Zhang F."/>
            <person name="Jiang W."/>
            <person name="Ma Y."/>
            <person name="Chen M."/>
            <person name="Hao X."/>
            <person name="Li L."/>
            <person name="Tang Y."/>
            <person name="Lv G."/>
            <person name="Zhou Y."/>
            <person name="Sun X."/>
            <person name="Brodelius P.E."/>
            <person name="Rose J.K.C."/>
            <person name="Tang K."/>
        </authorList>
    </citation>
    <scope>NUCLEOTIDE SEQUENCE [LARGE SCALE GENOMIC DNA]</scope>
    <source>
        <strain evidence="4">cv. Huhao1</strain>
        <tissue evidence="3">Leaf</tissue>
    </source>
</reference>
<dbReference type="Proteomes" id="UP000245207">
    <property type="component" value="Unassembled WGS sequence"/>
</dbReference>
<evidence type="ECO:0000256" key="1">
    <source>
        <dbReference type="SAM" id="MobiDB-lite"/>
    </source>
</evidence>
<protein>
    <submittedName>
        <fullName evidence="3">Armadillo-like helical</fullName>
    </submittedName>
</protein>
<feature type="region of interest" description="Disordered" evidence="1">
    <location>
        <begin position="204"/>
        <end position="237"/>
    </location>
</feature>
<dbReference type="OrthoDB" id="17907at2759"/>
<sequence length="237" mass="26522">MIFGSGAAGSGSGLTPQMECTSRSAVPAMQPHPSVVRPQSVATALLARYHLRYLFNLGAVHHKDGKQVGLHVYRSMKRATGVYRQTTCPWAYVTGFVATTKHCFGWKNGLDMALYSFLNTTNVVWAVLIYTLVAIQMLNILQFTGSCKQLEPGEHDPQLSLSSRLYVQVRDRAAAVLAGLMKGEDGELSNDFHERAYSKARNLHMRRKPSCIKKPRHNDQRRETTPRRNAAARRPPR</sequence>
<comment type="caution">
    <text evidence="3">The sequence shown here is derived from an EMBL/GenBank/DDBJ whole genome shotgun (WGS) entry which is preliminary data.</text>
</comment>
<keyword evidence="2" id="KW-0472">Membrane</keyword>
<keyword evidence="2" id="KW-1133">Transmembrane helix</keyword>
<dbReference type="STRING" id="35608.A0A2U1NVM1"/>
<dbReference type="AlphaFoldDB" id="A0A2U1NVM1"/>
<feature type="transmembrane region" description="Helical" evidence="2">
    <location>
        <begin position="123"/>
        <end position="141"/>
    </location>
</feature>
<evidence type="ECO:0000313" key="4">
    <source>
        <dbReference type="Proteomes" id="UP000245207"/>
    </source>
</evidence>
<proteinExistence type="predicted"/>
<organism evidence="3 4">
    <name type="scientific">Artemisia annua</name>
    <name type="common">Sweet wormwood</name>
    <dbReference type="NCBI Taxonomy" id="35608"/>
    <lineage>
        <taxon>Eukaryota</taxon>
        <taxon>Viridiplantae</taxon>
        <taxon>Streptophyta</taxon>
        <taxon>Embryophyta</taxon>
        <taxon>Tracheophyta</taxon>
        <taxon>Spermatophyta</taxon>
        <taxon>Magnoliopsida</taxon>
        <taxon>eudicotyledons</taxon>
        <taxon>Gunneridae</taxon>
        <taxon>Pentapetalae</taxon>
        <taxon>asterids</taxon>
        <taxon>campanulids</taxon>
        <taxon>Asterales</taxon>
        <taxon>Asteraceae</taxon>
        <taxon>Asteroideae</taxon>
        <taxon>Anthemideae</taxon>
        <taxon>Artemisiinae</taxon>
        <taxon>Artemisia</taxon>
    </lineage>
</organism>
<dbReference type="EMBL" id="PKPP01002109">
    <property type="protein sequence ID" value="PWA77556.1"/>
    <property type="molecule type" value="Genomic_DNA"/>
</dbReference>
<feature type="compositionally biased region" description="Basic and acidic residues" evidence="1">
    <location>
        <begin position="217"/>
        <end position="226"/>
    </location>
</feature>